<accession>A0A177B5S2</accession>
<name>A0A177B5S2_9BILA</name>
<sequence>MSEITTVHTSSRNYVLLTLTNTHIMLSLNGGRNWNTFKNDNFALAFNKNYKNIYIEQREYLKILIIYSNMAMIEYNYDKKISKCR</sequence>
<dbReference type="EMBL" id="LWCA01000276">
    <property type="protein sequence ID" value="OAF69470.1"/>
    <property type="molecule type" value="Genomic_DNA"/>
</dbReference>
<organism evidence="1 2">
    <name type="scientific">Intoshia linei</name>
    <dbReference type="NCBI Taxonomy" id="1819745"/>
    <lineage>
        <taxon>Eukaryota</taxon>
        <taxon>Metazoa</taxon>
        <taxon>Spiralia</taxon>
        <taxon>Lophotrochozoa</taxon>
        <taxon>Mesozoa</taxon>
        <taxon>Orthonectida</taxon>
        <taxon>Rhopaluridae</taxon>
        <taxon>Intoshia</taxon>
    </lineage>
</organism>
<evidence type="ECO:0000313" key="2">
    <source>
        <dbReference type="Proteomes" id="UP000078046"/>
    </source>
</evidence>
<reference evidence="1 2" key="1">
    <citation type="submission" date="2016-04" db="EMBL/GenBank/DDBJ databases">
        <title>The genome of Intoshia linei affirms orthonectids as highly simplified spiralians.</title>
        <authorList>
            <person name="Mikhailov K.V."/>
            <person name="Slusarev G.S."/>
            <person name="Nikitin M.A."/>
            <person name="Logacheva M.D."/>
            <person name="Penin A."/>
            <person name="Aleoshin V."/>
            <person name="Panchin Y.V."/>
        </authorList>
    </citation>
    <scope>NUCLEOTIDE SEQUENCE [LARGE SCALE GENOMIC DNA]</scope>
    <source>
        <strain evidence="1">Intl2013</strain>
        <tissue evidence="1">Whole animal</tissue>
    </source>
</reference>
<evidence type="ECO:0000313" key="1">
    <source>
        <dbReference type="EMBL" id="OAF69470.1"/>
    </source>
</evidence>
<dbReference type="AlphaFoldDB" id="A0A177B5S2"/>
<comment type="caution">
    <text evidence="1">The sequence shown here is derived from an EMBL/GenBank/DDBJ whole genome shotgun (WGS) entry which is preliminary data.</text>
</comment>
<dbReference type="Proteomes" id="UP000078046">
    <property type="component" value="Unassembled WGS sequence"/>
</dbReference>
<gene>
    <name evidence="1" type="ORF">A3Q56_02791</name>
</gene>
<protein>
    <submittedName>
        <fullName evidence="1">Uncharacterized protein</fullName>
    </submittedName>
</protein>
<keyword evidence="2" id="KW-1185">Reference proteome</keyword>
<proteinExistence type="predicted"/>